<comment type="similarity">
    <text evidence="1">Belongs to the protein-tyrosine phosphatase family. Non-receptor class dual specificity subfamily.</text>
</comment>
<dbReference type="InterPro" id="IPR000340">
    <property type="entry name" value="Dual-sp_phosphatase_cat-dom"/>
</dbReference>
<dbReference type="PANTHER" id="PTHR10159:SF519">
    <property type="entry name" value="DUAL SPECIFICITY PROTEIN PHOSPHATASE MPK3"/>
    <property type="match status" value="1"/>
</dbReference>
<feature type="domain" description="Rhodanese" evidence="8">
    <location>
        <begin position="41"/>
        <end position="166"/>
    </location>
</feature>
<sequence>MSVQKEASGSSSSTTETKETEKSEAVGYKTCGIWEVYNNIFSKTVFVLDIRPQEEYEKGHVKNAINFPVPKHITINELKTNFASVQEELNLKKFQQMVLAKVSSLASATNQKTLVQSLVIYCYGDKTDTYQSRYLVTYHLSLMYKFSPQNFIVMNDGFDEFVQHLSFLCEPNANANSDNSQVDSKQSDGSDAFVNEFMDDCSIYPIALLTVQTFSEAPFFNAGGAIENNACLNMTSTIPNNFEKNGVKYLQIEVEDDTSEDLFSRFDECVRFIENGLKTSSNKVFVHCEMGVSRSSTVVIAYLMHTYRWNLYDAFVHCYQRRNIIRPNDGFLLQLGRLEKKLFAQQDDDTWKNSVQKVQTTIKELFLQKMMNQM</sequence>
<organism evidence="9 10">
    <name type="scientific">Reticulomyxa filosa</name>
    <dbReference type="NCBI Taxonomy" id="46433"/>
    <lineage>
        <taxon>Eukaryota</taxon>
        <taxon>Sar</taxon>
        <taxon>Rhizaria</taxon>
        <taxon>Retaria</taxon>
        <taxon>Foraminifera</taxon>
        <taxon>Monothalamids</taxon>
        <taxon>Reticulomyxidae</taxon>
        <taxon>Reticulomyxa</taxon>
    </lineage>
</organism>
<dbReference type="InterPro" id="IPR000387">
    <property type="entry name" value="Tyr_Pase_dom"/>
</dbReference>
<dbReference type="GO" id="GO:0017017">
    <property type="term" value="F:MAP kinase tyrosine/serine/threonine phosphatase activity"/>
    <property type="evidence" value="ECO:0007669"/>
    <property type="project" value="TreeGrafter"/>
</dbReference>
<dbReference type="InterPro" id="IPR016130">
    <property type="entry name" value="Tyr_Pase_AS"/>
</dbReference>
<dbReference type="InterPro" id="IPR001763">
    <property type="entry name" value="Rhodanese-like_dom"/>
</dbReference>
<dbReference type="SMART" id="SM00195">
    <property type="entry name" value="DSPc"/>
    <property type="match status" value="1"/>
</dbReference>
<reference evidence="9 10" key="1">
    <citation type="journal article" date="2013" name="Curr. Biol.">
        <title>The Genome of the Foraminiferan Reticulomyxa filosa.</title>
        <authorList>
            <person name="Glockner G."/>
            <person name="Hulsmann N."/>
            <person name="Schleicher M."/>
            <person name="Noegel A.A."/>
            <person name="Eichinger L."/>
            <person name="Gallinger C."/>
            <person name="Pawlowski J."/>
            <person name="Sierra R."/>
            <person name="Euteneuer U."/>
            <person name="Pillet L."/>
            <person name="Moustafa A."/>
            <person name="Platzer M."/>
            <person name="Groth M."/>
            <person name="Szafranski K."/>
            <person name="Schliwa M."/>
        </authorList>
    </citation>
    <scope>NUCLEOTIDE SEQUENCE [LARGE SCALE GENOMIC DNA]</scope>
</reference>
<dbReference type="PROSITE" id="PS50056">
    <property type="entry name" value="TYR_PHOSPHATASE_2"/>
    <property type="match status" value="1"/>
</dbReference>
<keyword evidence="4" id="KW-0904">Protein phosphatase</keyword>
<dbReference type="InterPro" id="IPR029021">
    <property type="entry name" value="Prot-tyrosine_phosphatase-like"/>
</dbReference>
<dbReference type="Pfam" id="PF00782">
    <property type="entry name" value="DSPc"/>
    <property type="match status" value="1"/>
</dbReference>
<comment type="caution">
    <text evidence="9">The sequence shown here is derived from an EMBL/GenBank/DDBJ whole genome shotgun (WGS) entry which is preliminary data.</text>
</comment>
<dbReference type="GO" id="GO:0008330">
    <property type="term" value="F:protein tyrosine/threonine phosphatase activity"/>
    <property type="evidence" value="ECO:0007669"/>
    <property type="project" value="TreeGrafter"/>
</dbReference>
<accession>X6LW54</accession>
<dbReference type="GO" id="GO:0043409">
    <property type="term" value="P:negative regulation of MAPK cascade"/>
    <property type="evidence" value="ECO:0007669"/>
    <property type="project" value="TreeGrafter"/>
</dbReference>
<evidence type="ECO:0000313" key="10">
    <source>
        <dbReference type="Proteomes" id="UP000023152"/>
    </source>
</evidence>
<dbReference type="PROSITE" id="PS00383">
    <property type="entry name" value="TYR_PHOSPHATASE_1"/>
    <property type="match status" value="1"/>
</dbReference>
<proteinExistence type="inferred from homology"/>
<dbReference type="Pfam" id="PF00581">
    <property type="entry name" value="Rhodanese"/>
    <property type="match status" value="1"/>
</dbReference>
<feature type="domain" description="Tyrosine-protein phosphatase" evidence="6">
    <location>
        <begin position="157"/>
        <end position="344"/>
    </location>
</feature>
<dbReference type="AlphaFoldDB" id="X6LW54"/>
<dbReference type="OrthoDB" id="426001at2759"/>
<dbReference type="PANTHER" id="PTHR10159">
    <property type="entry name" value="DUAL SPECIFICITY PROTEIN PHOSPHATASE"/>
    <property type="match status" value="1"/>
</dbReference>
<dbReference type="GO" id="GO:0033550">
    <property type="term" value="F:MAP kinase tyrosine phosphatase activity"/>
    <property type="evidence" value="ECO:0007669"/>
    <property type="project" value="TreeGrafter"/>
</dbReference>
<dbReference type="CDD" id="cd14498">
    <property type="entry name" value="DSP"/>
    <property type="match status" value="1"/>
</dbReference>
<gene>
    <name evidence="9" type="ORF">RFI_31547</name>
</gene>
<dbReference type="Proteomes" id="UP000023152">
    <property type="component" value="Unassembled WGS sequence"/>
</dbReference>
<keyword evidence="3" id="KW-0378">Hydrolase</keyword>
<evidence type="ECO:0000256" key="1">
    <source>
        <dbReference type="ARBA" id="ARBA00008601"/>
    </source>
</evidence>
<evidence type="ECO:0000256" key="2">
    <source>
        <dbReference type="ARBA" id="ARBA00013064"/>
    </source>
</evidence>
<evidence type="ECO:0000259" key="7">
    <source>
        <dbReference type="PROSITE" id="PS50056"/>
    </source>
</evidence>
<dbReference type="SUPFAM" id="SSF52821">
    <property type="entry name" value="Rhodanese/Cell cycle control phosphatase"/>
    <property type="match status" value="1"/>
</dbReference>
<evidence type="ECO:0000259" key="8">
    <source>
        <dbReference type="PROSITE" id="PS50206"/>
    </source>
</evidence>
<dbReference type="SUPFAM" id="SSF52799">
    <property type="entry name" value="(Phosphotyrosine protein) phosphatases II"/>
    <property type="match status" value="1"/>
</dbReference>
<dbReference type="Gene3D" id="3.90.190.10">
    <property type="entry name" value="Protein tyrosine phosphatase superfamily"/>
    <property type="match status" value="1"/>
</dbReference>
<dbReference type="InterPro" id="IPR036873">
    <property type="entry name" value="Rhodanese-like_dom_sf"/>
</dbReference>
<feature type="domain" description="Tyrosine specific protein phosphatases" evidence="7">
    <location>
        <begin position="264"/>
        <end position="322"/>
    </location>
</feature>
<protein>
    <recommendedName>
        <fullName evidence="2">protein-tyrosine-phosphatase</fullName>
        <ecNumber evidence="2">3.1.3.48</ecNumber>
    </recommendedName>
</protein>
<dbReference type="GO" id="GO:0005737">
    <property type="term" value="C:cytoplasm"/>
    <property type="evidence" value="ECO:0007669"/>
    <property type="project" value="TreeGrafter"/>
</dbReference>
<dbReference type="EMBL" id="ASPP01027725">
    <property type="protein sequence ID" value="ETO05849.1"/>
    <property type="molecule type" value="Genomic_DNA"/>
</dbReference>
<keyword evidence="10" id="KW-1185">Reference proteome</keyword>
<dbReference type="InterPro" id="IPR020422">
    <property type="entry name" value="TYR_PHOSPHATASE_DUAL_dom"/>
</dbReference>
<evidence type="ECO:0000256" key="3">
    <source>
        <dbReference type="ARBA" id="ARBA00022801"/>
    </source>
</evidence>
<dbReference type="Gene3D" id="3.40.250.10">
    <property type="entry name" value="Rhodanese-like domain"/>
    <property type="match status" value="1"/>
</dbReference>
<evidence type="ECO:0000259" key="6">
    <source>
        <dbReference type="PROSITE" id="PS50054"/>
    </source>
</evidence>
<dbReference type="EC" id="3.1.3.48" evidence="2"/>
<evidence type="ECO:0000256" key="5">
    <source>
        <dbReference type="SAM" id="MobiDB-lite"/>
    </source>
</evidence>
<dbReference type="OMA" id="PHLYKYY"/>
<dbReference type="CDD" id="cd00158">
    <property type="entry name" value="RHOD"/>
    <property type="match status" value="1"/>
</dbReference>
<dbReference type="PROSITE" id="PS50206">
    <property type="entry name" value="RHODANESE_3"/>
    <property type="match status" value="1"/>
</dbReference>
<evidence type="ECO:0000313" key="9">
    <source>
        <dbReference type="EMBL" id="ETO05849.1"/>
    </source>
</evidence>
<evidence type="ECO:0000256" key="4">
    <source>
        <dbReference type="ARBA" id="ARBA00022912"/>
    </source>
</evidence>
<name>X6LW54_RETFI</name>
<dbReference type="PROSITE" id="PS50054">
    <property type="entry name" value="TYR_PHOSPHATASE_DUAL"/>
    <property type="match status" value="1"/>
</dbReference>
<feature type="region of interest" description="Disordered" evidence="5">
    <location>
        <begin position="1"/>
        <end position="21"/>
    </location>
</feature>